<keyword evidence="1" id="KW-0472">Membrane</keyword>
<organism evidence="2 3">
    <name type="scientific">Flavobacterium agri</name>
    <dbReference type="NCBI Taxonomy" id="2743471"/>
    <lineage>
        <taxon>Bacteria</taxon>
        <taxon>Pseudomonadati</taxon>
        <taxon>Bacteroidota</taxon>
        <taxon>Flavobacteriia</taxon>
        <taxon>Flavobacteriales</taxon>
        <taxon>Flavobacteriaceae</taxon>
        <taxon>Flavobacterium</taxon>
    </lineage>
</organism>
<dbReference type="AlphaFoldDB" id="A0A7Y9C8U8"/>
<keyword evidence="3" id="KW-1185">Reference proteome</keyword>
<proteinExistence type="predicted"/>
<dbReference type="EMBL" id="JACBJI010000023">
    <property type="protein sequence ID" value="NYA72783.1"/>
    <property type="molecule type" value="Genomic_DNA"/>
</dbReference>
<keyword evidence="1" id="KW-0812">Transmembrane</keyword>
<accession>A0A7Y9C8U8</accession>
<feature type="transmembrane region" description="Helical" evidence="1">
    <location>
        <begin position="115"/>
        <end position="138"/>
    </location>
</feature>
<protein>
    <submittedName>
        <fullName evidence="2">Uncharacterized protein</fullName>
    </submittedName>
</protein>
<feature type="transmembrane region" description="Helical" evidence="1">
    <location>
        <begin position="12"/>
        <end position="31"/>
    </location>
</feature>
<keyword evidence="1" id="KW-1133">Transmembrane helix</keyword>
<dbReference type="RefSeq" id="WP_176007591.1">
    <property type="nucleotide sequence ID" value="NZ_JABWMI010000049.1"/>
</dbReference>
<evidence type="ECO:0000313" key="2">
    <source>
        <dbReference type="EMBL" id="NYA72783.1"/>
    </source>
</evidence>
<dbReference type="Proteomes" id="UP000535020">
    <property type="component" value="Unassembled WGS sequence"/>
</dbReference>
<feature type="transmembrane region" description="Helical" evidence="1">
    <location>
        <begin position="90"/>
        <end position="109"/>
    </location>
</feature>
<evidence type="ECO:0000313" key="3">
    <source>
        <dbReference type="Proteomes" id="UP000535020"/>
    </source>
</evidence>
<gene>
    <name evidence="2" type="ORF">HZF10_17780</name>
</gene>
<feature type="transmembrane region" description="Helical" evidence="1">
    <location>
        <begin position="43"/>
        <end position="62"/>
    </location>
</feature>
<reference evidence="2 3" key="1">
    <citation type="submission" date="2020-07" db="EMBL/GenBank/DDBJ databases">
        <authorList>
            <person name="Sun Q."/>
        </authorList>
    </citation>
    <scope>NUCLEOTIDE SEQUENCE [LARGE SCALE GENOMIC DNA]</scope>
    <source>
        <strain evidence="2 3">MAH-1</strain>
    </source>
</reference>
<sequence length="160" mass="18733">MHKYRLKDIRNFLIHELICLWISYFIVQNEWSWFSNILVENYFTFSFAVVGLCFAIYSLTIPKLIEIKHALKLEAKPFKIIFKEMKFSQYKLWVCFILGFVMMLTVKYFETCSDNKFACISALSILFSTISTSFEILFDTSKSIFIISDLGTVDSDEGSN</sequence>
<comment type="caution">
    <text evidence="2">The sequence shown here is derived from an EMBL/GenBank/DDBJ whole genome shotgun (WGS) entry which is preliminary data.</text>
</comment>
<name>A0A7Y9C8U8_9FLAO</name>
<evidence type="ECO:0000256" key="1">
    <source>
        <dbReference type="SAM" id="Phobius"/>
    </source>
</evidence>